<proteinExistence type="predicted"/>
<dbReference type="InterPro" id="IPR002716">
    <property type="entry name" value="PIN_dom"/>
</dbReference>
<dbReference type="OrthoDB" id="5373272at2"/>
<dbReference type="CDD" id="cd09854">
    <property type="entry name" value="PIN_VapC-like"/>
    <property type="match status" value="1"/>
</dbReference>
<dbReference type="RefSeq" id="WP_109822852.1">
    <property type="nucleotide sequence ID" value="NZ_QGKL01000023.1"/>
</dbReference>
<evidence type="ECO:0000313" key="2">
    <source>
        <dbReference type="EMBL" id="PWQ97082.1"/>
    </source>
</evidence>
<evidence type="ECO:0000259" key="1">
    <source>
        <dbReference type="Pfam" id="PF13470"/>
    </source>
</evidence>
<reference evidence="2 3" key="1">
    <citation type="submission" date="2018-05" db="EMBL/GenBank/DDBJ databases">
        <title>Leucothrix arctica sp. nov., isolated from Arctic seawater.</title>
        <authorList>
            <person name="Choi A."/>
            <person name="Baek K."/>
        </authorList>
    </citation>
    <scope>NUCLEOTIDE SEQUENCE [LARGE SCALE GENOMIC DNA]</scope>
    <source>
        <strain evidence="2 3">IMCC9719</strain>
    </source>
</reference>
<feature type="domain" description="PIN" evidence="1">
    <location>
        <begin position="4"/>
        <end position="122"/>
    </location>
</feature>
<dbReference type="Proteomes" id="UP000245506">
    <property type="component" value="Unassembled WGS sequence"/>
</dbReference>
<dbReference type="AlphaFoldDB" id="A0A317CL42"/>
<dbReference type="EMBL" id="QGKL01000023">
    <property type="protein sequence ID" value="PWQ97082.1"/>
    <property type="molecule type" value="Genomic_DNA"/>
</dbReference>
<organism evidence="2 3">
    <name type="scientific">Leucothrix arctica</name>
    <dbReference type="NCBI Taxonomy" id="1481894"/>
    <lineage>
        <taxon>Bacteria</taxon>
        <taxon>Pseudomonadati</taxon>
        <taxon>Pseudomonadota</taxon>
        <taxon>Gammaproteobacteria</taxon>
        <taxon>Thiotrichales</taxon>
        <taxon>Thiotrichaceae</taxon>
        <taxon>Leucothrix</taxon>
    </lineage>
</organism>
<keyword evidence="3" id="KW-1185">Reference proteome</keyword>
<dbReference type="Gene3D" id="3.40.50.1010">
    <property type="entry name" value="5'-nuclease"/>
    <property type="match status" value="1"/>
</dbReference>
<dbReference type="Pfam" id="PF13470">
    <property type="entry name" value="PIN_3"/>
    <property type="match status" value="1"/>
</dbReference>
<dbReference type="SUPFAM" id="SSF88723">
    <property type="entry name" value="PIN domain-like"/>
    <property type="match status" value="1"/>
</dbReference>
<name>A0A317CL42_9GAMM</name>
<comment type="caution">
    <text evidence="2">The sequence shown here is derived from an EMBL/GenBank/DDBJ whole genome shotgun (WGS) entry which is preliminary data.</text>
</comment>
<gene>
    <name evidence="2" type="ORF">DKT75_07755</name>
</gene>
<dbReference type="InterPro" id="IPR029060">
    <property type="entry name" value="PIN-like_dom_sf"/>
</dbReference>
<protein>
    <recommendedName>
        <fullName evidence="1">PIN domain-containing protein</fullName>
    </recommendedName>
</protein>
<sequence>MNKYFLDTNFFLDVADSKRERHPLAADCFRRLLEQESRLFTSSDILTTVAYFVQKHENLAQCLNVMDMIANEVEIVCASNSDFLKLNHILQSGNSKNDYEDALQLYLADKSDCDYLITSDNKFCEHLREAFTLKVIGLSDV</sequence>
<evidence type="ECO:0000313" key="3">
    <source>
        <dbReference type="Proteomes" id="UP000245506"/>
    </source>
</evidence>
<accession>A0A317CL42</accession>